<dbReference type="RefSeq" id="WP_303733829.1">
    <property type="nucleotide sequence ID" value="NZ_CAKZHK010000006.1"/>
</dbReference>
<dbReference type="EMBL" id="QFRA01000001">
    <property type="protein sequence ID" value="PZR06774.1"/>
    <property type="molecule type" value="Genomic_DNA"/>
</dbReference>
<dbReference type="InterPro" id="IPR046819">
    <property type="entry name" value="MmeI_hel"/>
</dbReference>
<dbReference type="AlphaFoldDB" id="A0A2W5UU02"/>
<evidence type="ECO:0000313" key="2">
    <source>
        <dbReference type="EMBL" id="PZR06774.1"/>
    </source>
</evidence>
<proteinExistence type="predicted"/>
<feature type="domain" description="MmeI-like helicase spacer" evidence="1">
    <location>
        <begin position="23"/>
        <end position="98"/>
    </location>
</feature>
<evidence type="ECO:0000313" key="3">
    <source>
        <dbReference type="Proteomes" id="UP000249432"/>
    </source>
</evidence>
<dbReference type="Proteomes" id="UP000249432">
    <property type="component" value="Unassembled WGS sequence"/>
</dbReference>
<reference evidence="2 3" key="1">
    <citation type="submission" date="2017-08" db="EMBL/GenBank/DDBJ databases">
        <title>Infants hospitalized years apart are colonized by the same room-sourced microbial strains.</title>
        <authorList>
            <person name="Brooks B."/>
            <person name="Olm M.R."/>
            <person name="Firek B.A."/>
            <person name="Baker R."/>
            <person name="Thomas B.C."/>
            <person name="Morowitz M.J."/>
            <person name="Banfield J.F."/>
        </authorList>
    </citation>
    <scope>NUCLEOTIDE SEQUENCE [LARGE SCALE GENOMIC DNA]</scope>
    <source>
        <strain evidence="2">S2_003_000_R1_3</strain>
    </source>
</reference>
<gene>
    <name evidence="2" type="ORF">DI525_00365</name>
</gene>
<dbReference type="Pfam" id="PF20465">
    <property type="entry name" value="MmeI_hel"/>
    <property type="match status" value="1"/>
</dbReference>
<protein>
    <recommendedName>
        <fullName evidence="1">MmeI-like helicase spacer domain-containing protein</fullName>
    </recommendedName>
</protein>
<name>A0A2W5UU02_9CORY</name>
<organism evidence="2 3">
    <name type="scientific">Corynebacterium kroppenstedtii</name>
    <dbReference type="NCBI Taxonomy" id="161879"/>
    <lineage>
        <taxon>Bacteria</taxon>
        <taxon>Bacillati</taxon>
        <taxon>Actinomycetota</taxon>
        <taxon>Actinomycetes</taxon>
        <taxon>Mycobacteriales</taxon>
        <taxon>Corynebacteriaceae</taxon>
        <taxon>Corynebacterium</taxon>
    </lineage>
</organism>
<comment type="caution">
    <text evidence="2">The sequence shown here is derived from an EMBL/GenBank/DDBJ whole genome shotgun (WGS) entry which is preliminary data.</text>
</comment>
<evidence type="ECO:0000259" key="1">
    <source>
        <dbReference type="Pfam" id="PF20465"/>
    </source>
</evidence>
<accession>A0A2W5UU02</accession>
<sequence length="108" mass="11993">MGKLFDALVANNAVSLATEADRHGLNIFFTRLLFCYFAKDTDLFSQGAFTKAIASYTHEDGSDVARVITDIFAALDMADKSELAEHLQIFPYVNGHLFCRCSFSNSEL</sequence>